<dbReference type="GO" id="GO:0006508">
    <property type="term" value="P:proteolysis"/>
    <property type="evidence" value="ECO:0007669"/>
    <property type="project" value="UniProtKB-KW"/>
</dbReference>
<dbReference type="GO" id="GO:0008233">
    <property type="term" value="F:peptidase activity"/>
    <property type="evidence" value="ECO:0007669"/>
    <property type="project" value="UniProtKB-KW"/>
</dbReference>
<protein>
    <submittedName>
        <fullName evidence="4">SERINE PROTEASE</fullName>
        <ecNumber evidence="4">3.4.21.-</ecNumber>
    </submittedName>
</protein>
<gene>
    <name evidence="4" type="ORF">BAL341_3739</name>
</gene>
<evidence type="ECO:0000259" key="3">
    <source>
        <dbReference type="PROSITE" id="PS51635"/>
    </source>
</evidence>
<feature type="active site" description="Proton acceptor" evidence="2">
    <location>
        <position position="180"/>
    </location>
</feature>
<sequence length="314" mass="34617">MSVSAAPEPTMDTTKNTTCSEHEIVPIFSGGGTRLSCYIGILQALQEMGFTFRHLVGVSGGSIVAALYAAGHSLTEIKALALHTDFRKFWSFSFTSLLRTGGLCNGNKLEAWLDKQLHGITFAELAYDLHILATDINGGGPVVFNRARTPHLKVSKAIRFSMSIPLFFSFQAFDQHIMTDGVILSEDALHRDWSGAGLPLICFRLKSDAETKPVQASRYFPLVSYIYMLIRTFMSAVSREYVHAEYWHNTIVINTGSVSSVDFALSHEQKLQLFDTGYQTALRIVPLKLASLFAFDSTGTTNNKATETVASVKQ</sequence>
<dbReference type="SUPFAM" id="SSF52151">
    <property type="entry name" value="FabD/lysophospholipase-like"/>
    <property type="match status" value="1"/>
</dbReference>
<dbReference type="CDD" id="cd07207">
    <property type="entry name" value="Pat_ExoU_VipD_like"/>
    <property type="match status" value="1"/>
</dbReference>
<dbReference type="PROSITE" id="PS51635">
    <property type="entry name" value="PNPLA"/>
    <property type="match status" value="1"/>
</dbReference>
<evidence type="ECO:0000256" key="1">
    <source>
        <dbReference type="ARBA" id="ARBA00023098"/>
    </source>
</evidence>
<dbReference type="EC" id="3.4.21.-" evidence="4"/>
<dbReference type="AlphaFoldDB" id="A0A486XWI9"/>
<feature type="domain" description="PNPLA" evidence="3">
    <location>
        <begin position="26"/>
        <end position="193"/>
    </location>
</feature>
<organism evidence="4">
    <name type="scientific">Rheinheimera sp. BAL341</name>
    <dbReference type="NCBI Taxonomy" id="1708203"/>
    <lineage>
        <taxon>Bacteria</taxon>
        <taxon>Pseudomonadati</taxon>
        <taxon>Pseudomonadota</taxon>
        <taxon>Gammaproteobacteria</taxon>
        <taxon>Chromatiales</taxon>
        <taxon>Chromatiaceae</taxon>
        <taxon>Rheinheimera</taxon>
    </lineage>
</organism>
<dbReference type="Pfam" id="PF01734">
    <property type="entry name" value="Patatin"/>
    <property type="match status" value="1"/>
</dbReference>
<keyword evidence="4" id="KW-0645">Protease</keyword>
<name>A0A486XWI9_9GAMM</name>
<feature type="short sequence motif" description="GXSXG" evidence="2">
    <location>
        <begin position="57"/>
        <end position="61"/>
    </location>
</feature>
<evidence type="ECO:0000313" key="4">
    <source>
        <dbReference type="EMBL" id="VHO06762.1"/>
    </source>
</evidence>
<dbReference type="PANTHER" id="PTHR46394">
    <property type="entry name" value="ANNEXIN"/>
    <property type="match status" value="1"/>
</dbReference>
<comment type="caution">
    <text evidence="2">Lacks conserved residue(s) required for the propagation of feature annotation.</text>
</comment>
<dbReference type="Gene3D" id="3.40.1090.10">
    <property type="entry name" value="Cytosolic phospholipase A2 catalytic domain"/>
    <property type="match status" value="2"/>
</dbReference>
<dbReference type="EMBL" id="CAAJGR010000039">
    <property type="protein sequence ID" value="VHO06762.1"/>
    <property type="molecule type" value="Genomic_DNA"/>
</dbReference>
<feature type="active site" description="Nucleophile" evidence="2">
    <location>
        <position position="59"/>
    </location>
</feature>
<dbReference type="InterPro" id="IPR052580">
    <property type="entry name" value="Lipid_Hydrolase"/>
</dbReference>
<dbReference type="InterPro" id="IPR016035">
    <property type="entry name" value="Acyl_Trfase/lysoPLipase"/>
</dbReference>
<dbReference type="GO" id="GO:0016042">
    <property type="term" value="P:lipid catabolic process"/>
    <property type="evidence" value="ECO:0007669"/>
    <property type="project" value="UniProtKB-UniRule"/>
</dbReference>
<reference evidence="4" key="1">
    <citation type="submission" date="2019-04" db="EMBL/GenBank/DDBJ databases">
        <authorList>
            <person name="Brambilla D."/>
        </authorList>
    </citation>
    <scope>NUCLEOTIDE SEQUENCE</scope>
    <source>
        <strain evidence="4">BAL1</strain>
    </source>
</reference>
<keyword evidence="2 4" id="KW-0378">Hydrolase</keyword>
<dbReference type="InterPro" id="IPR002641">
    <property type="entry name" value="PNPLA_dom"/>
</dbReference>
<keyword evidence="1 2" id="KW-0443">Lipid metabolism</keyword>
<proteinExistence type="predicted"/>
<keyword evidence="2" id="KW-0442">Lipid degradation</keyword>
<dbReference type="PANTHER" id="PTHR46394:SF1">
    <property type="entry name" value="PNPLA DOMAIN-CONTAINING PROTEIN"/>
    <property type="match status" value="1"/>
</dbReference>
<evidence type="ECO:0000256" key="2">
    <source>
        <dbReference type="PROSITE-ProRule" id="PRU01161"/>
    </source>
</evidence>
<accession>A0A486XWI9</accession>